<organism evidence="2">
    <name type="scientific">marine sediment metagenome</name>
    <dbReference type="NCBI Taxonomy" id="412755"/>
    <lineage>
        <taxon>unclassified sequences</taxon>
        <taxon>metagenomes</taxon>
        <taxon>ecological metagenomes</taxon>
    </lineage>
</organism>
<dbReference type="AlphaFoldDB" id="X1S798"/>
<reference evidence="2" key="1">
    <citation type="journal article" date="2014" name="Front. Microbiol.">
        <title>High frequency of phylogenetically diverse reductive dehalogenase-homologous genes in deep subseafloor sedimentary metagenomes.</title>
        <authorList>
            <person name="Kawai M."/>
            <person name="Futagami T."/>
            <person name="Toyoda A."/>
            <person name="Takaki Y."/>
            <person name="Nishi S."/>
            <person name="Hori S."/>
            <person name="Arai W."/>
            <person name="Tsubouchi T."/>
            <person name="Morono Y."/>
            <person name="Uchiyama I."/>
            <person name="Ito T."/>
            <person name="Fujiyama A."/>
            <person name="Inagaki F."/>
            <person name="Takami H."/>
        </authorList>
    </citation>
    <scope>NUCLEOTIDE SEQUENCE</scope>
    <source>
        <strain evidence="2">Expedition CK06-06</strain>
    </source>
</reference>
<protein>
    <submittedName>
        <fullName evidence="2">Uncharacterized protein</fullName>
    </submittedName>
</protein>
<evidence type="ECO:0000313" key="2">
    <source>
        <dbReference type="EMBL" id="GAI63679.1"/>
    </source>
</evidence>
<name>X1S798_9ZZZZ</name>
<gene>
    <name evidence="2" type="ORF">S12H4_10485</name>
</gene>
<sequence>MSNIEAIKASVKELAEARKEKSRKLKEGVKESLAHRRTQREQSNRPA</sequence>
<evidence type="ECO:0000256" key="1">
    <source>
        <dbReference type="SAM" id="MobiDB-lite"/>
    </source>
</evidence>
<dbReference type="EMBL" id="BARW01004492">
    <property type="protein sequence ID" value="GAI63679.1"/>
    <property type="molecule type" value="Genomic_DNA"/>
</dbReference>
<accession>X1S798</accession>
<comment type="caution">
    <text evidence="2">The sequence shown here is derived from an EMBL/GenBank/DDBJ whole genome shotgun (WGS) entry which is preliminary data.</text>
</comment>
<feature type="region of interest" description="Disordered" evidence="1">
    <location>
        <begin position="17"/>
        <end position="47"/>
    </location>
</feature>
<proteinExistence type="predicted"/>